<evidence type="ECO:0000313" key="3">
    <source>
        <dbReference type="Proteomes" id="UP001176961"/>
    </source>
</evidence>
<organism evidence="2 3">
    <name type="scientific">Cylicocyclus nassatus</name>
    <name type="common">Nematode worm</name>
    <dbReference type="NCBI Taxonomy" id="53992"/>
    <lineage>
        <taxon>Eukaryota</taxon>
        <taxon>Metazoa</taxon>
        <taxon>Ecdysozoa</taxon>
        <taxon>Nematoda</taxon>
        <taxon>Chromadorea</taxon>
        <taxon>Rhabditida</taxon>
        <taxon>Rhabditina</taxon>
        <taxon>Rhabditomorpha</taxon>
        <taxon>Strongyloidea</taxon>
        <taxon>Strongylidae</taxon>
        <taxon>Cylicocyclus</taxon>
    </lineage>
</organism>
<evidence type="ECO:0000256" key="1">
    <source>
        <dbReference type="SAM" id="MobiDB-lite"/>
    </source>
</evidence>
<dbReference type="EMBL" id="CATQJL010000001">
    <property type="protein sequence ID" value="CAJ0591544.1"/>
    <property type="molecule type" value="Genomic_DNA"/>
</dbReference>
<feature type="compositionally biased region" description="Basic and acidic residues" evidence="1">
    <location>
        <begin position="7"/>
        <end position="32"/>
    </location>
</feature>
<comment type="caution">
    <text evidence="2">The sequence shown here is derived from an EMBL/GenBank/DDBJ whole genome shotgun (WGS) entry which is preliminary data.</text>
</comment>
<accession>A0AA36DRW7</accession>
<evidence type="ECO:0000313" key="2">
    <source>
        <dbReference type="EMBL" id="CAJ0591544.1"/>
    </source>
</evidence>
<keyword evidence="3" id="KW-1185">Reference proteome</keyword>
<reference evidence="2" key="1">
    <citation type="submission" date="2023-07" db="EMBL/GenBank/DDBJ databases">
        <authorList>
            <consortium name="CYATHOMIX"/>
        </authorList>
    </citation>
    <scope>NUCLEOTIDE SEQUENCE</scope>
    <source>
        <strain evidence="2">N/A</strain>
    </source>
</reference>
<dbReference type="AlphaFoldDB" id="A0AA36DRW7"/>
<dbReference type="Proteomes" id="UP001176961">
    <property type="component" value="Unassembled WGS sequence"/>
</dbReference>
<gene>
    <name evidence="2" type="ORF">CYNAS_LOCUS3527</name>
</gene>
<sequence>MEDLNGEEGKKKEAETHREIQRTATKRHEEVNQQRSEVPFISLH</sequence>
<feature type="non-terminal residue" evidence="2">
    <location>
        <position position="1"/>
    </location>
</feature>
<proteinExistence type="predicted"/>
<protein>
    <submittedName>
        <fullName evidence="2">Uncharacterized protein</fullName>
    </submittedName>
</protein>
<feature type="region of interest" description="Disordered" evidence="1">
    <location>
        <begin position="1"/>
        <end position="44"/>
    </location>
</feature>
<name>A0AA36DRW7_CYLNA</name>